<name>A0ACB8MSL3_CITSI</name>
<dbReference type="EMBL" id="CM039172">
    <property type="protein sequence ID" value="KAH9788556.1"/>
    <property type="molecule type" value="Genomic_DNA"/>
</dbReference>
<sequence>MFLLGFGLGFRFPVVPNESKVVVEGVFRVWCVFLCEWVVSMGSTGEPDRKRRHFSSISPTAATAKKNPFFPSSEEKKIDTAVLQFQNQKLVQKLETQKVEYSALENKFAQLKERQQPYDSTLKVVNKSWEEVIPVFVFTLVYVTPHPSHDAFLSRLMETGATESSSADNCPNQMEEDRETGIPRTKNIVSNILAAVDNLWHLKGGLYAAVLKDLQDGGSKQKASSNLQSEVKNLRLALMDLHLKHKSLTRELQSRQDIDAKEKAKLNRLKALRAERDVTKGAFFPVLNLGNKHVAGDRVRDEQRDLRDMESVHKELMDQASHQLLELKGLHDGRIKVLQQLYNLQNTLKSVKCLSSSKAFLSVKNQLEKSKSEVFKYQALFEKLQVEKDNLAWRETELNMKIDLVDVFRRSSAVTDSKIADLGIEIQKQIDEKNRIEMRLEEASREPGSKTCGRKEIIAEFRALVSSFPEDMSAMQRQLSKYKEAALDIHILRADVLSLTNVLERKVKECETLLASSADQVAEIHKLQAMVQDLTDSNLELKLILDMYRRESTDSRDVLAARDLEYKAWAHVHSLKSSLDEQSLELRVKTAIEAEAISQQRLAAAEAEIADMRQKLEAFKRDMVSLSDALKSKNEEIEAYLSEIETIGQSYDDMQTQNQQLLQQITERDDYNIKLVLEGVRARQLQDALLMDKHMMESEIQQANASLNFFDMKAARIENQLRFCLDQAQRLAEDRSQNSANLENTQKRLSDVRKSSVQVRGSLEESQSKVKASSFVFPRFAKKRLEEDLEMGRRKVLRLQAQTEGSSIIEELQQELREYREILKCSICLERPKEVNILMQLWYHSGFHSKFSFVGSDDD</sequence>
<comment type="caution">
    <text evidence="1">The sequence shown here is derived from an EMBL/GenBank/DDBJ whole genome shotgun (WGS) entry which is preliminary data.</text>
</comment>
<keyword evidence="2" id="KW-1185">Reference proteome</keyword>
<evidence type="ECO:0000313" key="1">
    <source>
        <dbReference type="EMBL" id="KAH9788556.1"/>
    </source>
</evidence>
<accession>A0ACB8MSL3</accession>
<reference evidence="2" key="1">
    <citation type="journal article" date="2023" name="Hortic. Res.">
        <title>A chromosome-level phased genome enabling allele-level studies in sweet orange: a case study on citrus Huanglongbing tolerance.</title>
        <authorList>
            <person name="Wu B."/>
            <person name="Yu Q."/>
            <person name="Deng Z."/>
            <person name="Duan Y."/>
            <person name="Luo F."/>
            <person name="Gmitter F. Jr."/>
        </authorList>
    </citation>
    <scope>NUCLEOTIDE SEQUENCE [LARGE SCALE GENOMIC DNA]</scope>
    <source>
        <strain evidence="2">cv. Valencia</strain>
    </source>
</reference>
<protein>
    <submittedName>
        <fullName evidence="1">E3 ubiquitin-protein ligase BRE1-like 1</fullName>
    </submittedName>
</protein>
<gene>
    <name evidence="1" type="ORF">KPL71_010920</name>
</gene>
<organism evidence="1 2">
    <name type="scientific">Citrus sinensis</name>
    <name type="common">Sweet orange</name>
    <name type="synonym">Citrus aurantium var. sinensis</name>
    <dbReference type="NCBI Taxonomy" id="2711"/>
    <lineage>
        <taxon>Eukaryota</taxon>
        <taxon>Viridiplantae</taxon>
        <taxon>Streptophyta</taxon>
        <taxon>Embryophyta</taxon>
        <taxon>Tracheophyta</taxon>
        <taxon>Spermatophyta</taxon>
        <taxon>Magnoliopsida</taxon>
        <taxon>eudicotyledons</taxon>
        <taxon>Gunneridae</taxon>
        <taxon>Pentapetalae</taxon>
        <taxon>rosids</taxon>
        <taxon>malvids</taxon>
        <taxon>Sapindales</taxon>
        <taxon>Rutaceae</taxon>
        <taxon>Aurantioideae</taxon>
        <taxon>Citrus</taxon>
    </lineage>
</organism>
<evidence type="ECO:0000313" key="2">
    <source>
        <dbReference type="Proteomes" id="UP000829398"/>
    </source>
</evidence>
<dbReference type="Proteomes" id="UP000829398">
    <property type="component" value="Chromosome 3"/>
</dbReference>
<proteinExistence type="predicted"/>